<feature type="transmembrane region" description="Helical" evidence="2">
    <location>
        <begin position="233"/>
        <end position="256"/>
    </location>
</feature>
<feature type="region of interest" description="Disordered" evidence="1">
    <location>
        <begin position="1"/>
        <end position="26"/>
    </location>
</feature>
<feature type="compositionally biased region" description="Basic and acidic residues" evidence="1">
    <location>
        <begin position="2030"/>
        <end position="2056"/>
    </location>
</feature>
<dbReference type="EMBL" id="JARBHB010000012">
    <property type="protein sequence ID" value="KAJ8871800.1"/>
    <property type="molecule type" value="Genomic_DNA"/>
</dbReference>
<evidence type="ECO:0000313" key="3">
    <source>
        <dbReference type="EMBL" id="KAJ8871800.1"/>
    </source>
</evidence>
<dbReference type="PANTHER" id="PTHR31511">
    <property type="entry name" value="PROTEIN CBG23764"/>
    <property type="match status" value="1"/>
</dbReference>
<dbReference type="PANTHER" id="PTHR31511:SF12">
    <property type="entry name" value="RHO TERMINATION FACTOR N-TERMINAL DOMAIN-CONTAINING PROTEIN"/>
    <property type="match status" value="1"/>
</dbReference>
<comment type="caution">
    <text evidence="3">The sequence shown here is derived from an EMBL/GenBank/DDBJ whole genome shotgun (WGS) entry which is preliminary data.</text>
</comment>
<feature type="compositionally biased region" description="Basic and acidic residues" evidence="1">
    <location>
        <begin position="2007"/>
        <end position="2022"/>
    </location>
</feature>
<reference evidence="3 4" key="1">
    <citation type="submission" date="2023-02" db="EMBL/GenBank/DDBJ databases">
        <title>LHISI_Scaffold_Assembly.</title>
        <authorList>
            <person name="Stuart O.P."/>
            <person name="Cleave R."/>
            <person name="Magrath M.J.L."/>
            <person name="Mikheyev A.S."/>
        </authorList>
    </citation>
    <scope>NUCLEOTIDE SEQUENCE [LARGE SCALE GENOMIC DNA]</scope>
    <source>
        <strain evidence="3">Daus_M_001</strain>
        <tissue evidence="3">Leg muscle</tissue>
    </source>
</reference>
<keyword evidence="2" id="KW-0472">Membrane</keyword>
<gene>
    <name evidence="3" type="ORF">PR048_028140</name>
</gene>
<dbReference type="Proteomes" id="UP001159363">
    <property type="component" value="Chromosome 11"/>
</dbReference>
<organism evidence="3 4">
    <name type="scientific">Dryococelus australis</name>
    <dbReference type="NCBI Taxonomy" id="614101"/>
    <lineage>
        <taxon>Eukaryota</taxon>
        <taxon>Metazoa</taxon>
        <taxon>Ecdysozoa</taxon>
        <taxon>Arthropoda</taxon>
        <taxon>Hexapoda</taxon>
        <taxon>Insecta</taxon>
        <taxon>Pterygota</taxon>
        <taxon>Neoptera</taxon>
        <taxon>Polyneoptera</taxon>
        <taxon>Phasmatodea</taxon>
        <taxon>Verophasmatodea</taxon>
        <taxon>Anareolatae</taxon>
        <taxon>Phasmatidae</taxon>
        <taxon>Eurycanthinae</taxon>
        <taxon>Dryococelus</taxon>
    </lineage>
</organism>
<sequence length="2056" mass="230815">MYAAASVVRTSAVAENDQGEGRRDHTHMSGFKYSVVKEPGAIRLLRGIAHASQTMPCCSQRHHPEYHQNDSLARLLRLCAENKSTASVYVLVDRPRTVGRLRVCLWVIAYLPQHDPTCTQVSADRITACCRLAFRVRTILKALPTIYLYACRVIFHNDITCGRSRGSSAAPYSRHFTLISSQDLGPAIKEKNYVDHRTRQSRPCHVYHIVAKKKAARDNVQECSGKTCLANTFVLLCFLITITTIIFIIITISTTLTTVSSITSNFKSLLTPSQPPPSPTLAAPIWQLALQCGFCDHTFTECHNGLRLGRRCDLNQFREAQPLIYGQCGKTYNSSHTLVRHRPTCTGLPKQATVASLSSTMRAFNVPVMLGGMDKVVGPIPTPSPWSMGAAVGSLLLGLSTAPMPLPFVPAHDIAAEGRCPYHTLIFNVAGVANKHCFVEESTFWGVIWTYIVENTSSNTVDIFGYLEHMKAGIISQLEQKIKYRAPINFTSSWSVLMTKNVLLYNVANMEDSVMTAITKINQEEADYMGKGSCWTLTMAILACYIEGENQEHVNQHYLDLEARFDFTGLAFPTTLHQEENTIIPIQVSKEVQATYFDLFLMMMEDGNAHYHLIADFSNLVNLQVTGFNGAEILADSRRYCNDHNVVCANMPAMENGQPPDYLQPIQSCLQDPMMSHTYRYQQNMPFCYVVYIKGVAKKFMEEIVWIGTLVKGIYSLSKPMQLLMSSEWAGYNRTTTCYLCTGTFTRDNWKVHDHDHFTGAFIKAACNYCNKVRHHPKHLPNMFHNMAYDTTFIITQHIKIHVCKPCNAPPEPAVCRLSHHGGLLHQFSTVRGGDSQEVVPLCLHHIVGDTQQAIAARDWYLREQAHGTTISEEEYCYAQMAWATFGCTLLKAYPVCGWQQLLWVGDIRAPALLMLQMDQNDGDSTGHILWVDADYTAMLYEDHKELLFLPVSKLMTTLEGKLQYIHKLWVKLYIVLNTMKHQDATNTFEWDFFKLMKNAMYSKPMGNKYNYPTFMAEFDLSSYPPTHPCYSNANAKVIGKFKNECRGNDMMDFIGLRATYACRDKIVKLAKGVQKSIIHHFITIEDYRHVLLNHQHMREAVTCSGTVGAEVLLLPSHKKLPVCACGFSPAYWSFKQVCWHSPAPVQHTVAYLGSLSILVGVLASLDGMLEYINELYNVLVKHVANVCFVAVLSFSPGIPHASDLQHVLYTLWLGSGIWVHVWRVRSTLSHMMAGHTLENMQGSIKSCTVFSLYLSPLYYRVFINPTSPALSPLQHKMYNAHKLLDVDKYDSIMVGYHQVPFKLLGWQEHRLSHPVSNTIQYVACPVYYLRPNFELPCTTEALMERANHGDVCQVWLQGTISYELYQPTRLMHWIESCIGEQHTTIMRHATVTWKMQCMPLPFCVNASPKRDMKFDLQSLVAQLPGESTTTTAMDFDKHDCLQIQSEDAILFECYYVGYQQVVFKPELANKQIKVYDGQPYDQCQQQVECIPLGYCTMHHMCPDVLCPAVQMSTSTTLSAAGHRALEGQPPTEVSWPSQVIIMLDEEGAATTQEVEAAQLLLGIVFQLHQKQRSEASQMMVELSSCWIYLPVKTTSAAVTMHLVRVPRQKQQADASTTNTTARMLIDAGASTKGAVSVDAATSTHIVMRRSTATQMVARPPWQNPAATALSDVCLLAQDECKVLQWCLFETVLASIMERCWNAWAGERECPEKARREAASSSTIPTCEDPGVAPPGIELGSSWWGAGALATAPPLPRYVANSVYLKTETEEARSRKNPTSTSKQYLCVCVLFKSRIISRYMQNSRSTSLPISIGARPVIKLAASFYTKSRAYVTVLPVIDHSAVELLLLVNRNTLQTLHITLGTGRKHVSPTSAKMPYSWVQGSIHNTFGDSSVAEWLDYSHPAKSNRVRSPTELLSDFRKVGIVRRSAGLSRGSPVSPSLEFPALLHSHLISPSSALKTSVVKSRPNISQLNSILLNFEYFSAFYVLEMDEENSLSPRRRIEVSMEQCRNERAGETGDTRENPPTSVIVRDDSRMRKSGSEPAGDRTRFARFEGE</sequence>
<evidence type="ECO:0000256" key="1">
    <source>
        <dbReference type="SAM" id="MobiDB-lite"/>
    </source>
</evidence>
<keyword evidence="2" id="KW-1133">Transmembrane helix</keyword>
<accession>A0ABQ9GIE5</accession>
<evidence type="ECO:0000256" key="2">
    <source>
        <dbReference type="SAM" id="Phobius"/>
    </source>
</evidence>
<keyword evidence="4" id="KW-1185">Reference proteome</keyword>
<name>A0ABQ9GIE5_9NEOP</name>
<feature type="region of interest" description="Disordered" evidence="1">
    <location>
        <begin position="2007"/>
        <end position="2056"/>
    </location>
</feature>
<proteinExistence type="predicted"/>
<keyword evidence="2" id="KW-0812">Transmembrane</keyword>
<evidence type="ECO:0000313" key="4">
    <source>
        <dbReference type="Proteomes" id="UP001159363"/>
    </source>
</evidence>
<feature type="compositionally biased region" description="Low complexity" evidence="1">
    <location>
        <begin position="1"/>
        <end position="14"/>
    </location>
</feature>
<protein>
    <submittedName>
        <fullName evidence="3">Uncharacterized protein</fullName>
    </submittedName>
</protein>